<keyword evidence="2 10" id="KW-0813">Transport</keyword>
<comment type="similarity">
    <text evidence="10 11">Belongs to the TonB-dependent receptor family.</text>
</comment>
<sequence length="1170" mass="128435">MIMRISLLQGILGLLLVSFSFAHEGQAQELLNRTLTLQVKNQPVGMVLNQIEKAVGVNFMYSPELIRATRRVSIRTQDKRLSEVLTELLQPLNIAYEVVGQQILLKRSPATKVGLVPEAVKPETLLSEAPADRTITGLVTDEKGEGLPGVSILVKNTNRGTTSDTDGRYRITVPDGPATLVFSYVGYLTLEQAIGSRSQLNVSLRVDDKTLSEVVVVAFGEQRRRDLTGSISSLGSADIRANTAASPDVALQGRAAGVQITQAGGTPGGAVRINVRGVASINSNSQPLIVIDGQPVNSSAFGAGGVAMNPLSEINPDDIESIEVLKDASASILFGSRAANGVILITTKKGAKGKPKFDLSYQQGVNTPTNRVEMIDNGADHFNILKRAARNNLQAGLNPASSNLANLLPTGILRGSLPPAFDNRLIDSTTLYNTSTNWLDQVLRQGKFQQATLGIGAGTNKLSVYASGSYRNEDGIVIGQGLRRLTGRINVEYSPIKMLRVGANVALNRIDNEAIPLGNSYQYGLTSALPAYPVQLPDGSYFNGIANGTNNTQSIGTNPVFYREHYSNVATTYRNINTFFVQLEPIRGLTLRTEVGTDRQRTINDILLNATLYPRGIQGAERNGEGRAENRNVLNRNQNWNNTSSYTRQLGRDHRLTVLLGNNLQNRISDNETYITERVPDGAKTGLDTTRTVIFNDEISFRFVSFFGRVNYAYKDRYLFEASLRSDGSSRFGPENRWATFPGMSVGWVISEEEFLRNSSFINFLKLRGSYGLTGNAEIGNFAWQKTFTYVGYNAAIYGGIQGGQFTNPGNSALTWESTKQFDLGLEFTLLNKRISGTLDYYNKDSDGLLLNYALGALFGTINNSMTINLGSVRNRGAELSLTTRNVAKSHFRWTTDFNISHNRNTVLSTYSAPFLNYPFQVVAGPSIATPGYPLGNYYMAQFAGFDPVTGNELFYERDRVVFGNTGQTVKTGALWDGTINNQSGNNQFILENRTPYPVFFGGLTNSFQFRHVDISFLFYYQYGNWIYDQGERNQSYPSTGQVLRANSAGIGSLRNELNRTEGAYRLQWNANARTIESSRFLHDGSFIRLKNVQVGYSLPSALAKKAFLRTARITLTGQNLLTFTKFRGWDPEVFRNGGADGATATLSPGVTNNDLPQVRTILVGVNFGF</sequence>
<keyword evidence="5 10" id="KW-0812">Transmembrane</keyword>
<accession>A0ABP8JQG3</accession>
<feature type="region of interest" description="Disordered" evidence="12">
    <location>
        <begin position="620"/>
        <end position="646"/>
    </location>
</feature>
<dbReference type="SMART" id="SM00965">
    <property type="entry name" value="STN"/>
    <property type="match status" value="1"/>
</dbReference>
<name>A0ABP8JQG3_9BACT</name>
<dbReference type="InterPro" id="IPR023996">
    <property type="entry name" value="TonB-dep_OMP_SusC/RagA"/>
</dbReference>
<keyword evidence="15" id="KW-1185">Reference proteome</keyword>
<evidence type="ECO:0000256" key="2">
    <source>
        <dbReference type="ARBA" id="ARBA00022448"/>
    </source>
</evidence>
<dbReference type="InterPro" id="IPR037066">
    <property type="entry name" value="Plug_dom_sf"/>
</dbReference>
<dbReference type="InterPro" id="IPR023997">
    <property type="entry name" value="TonB-dep_OMP_SusC/RagA_CS"/>
</dbReference>
<evidence type="ECO:0000313" key="14">
    <source>
        <dbReference type="EMBL" id="GAA4394491.1"/>
    </source>
</evidence>
<gene>
    <name evidence="14" type="ORF">GCM10023187_00360</name>
</gene>
<keyword evidence="9 10" id="KW-0998">Cell outer membrane</keyword>
<dbReference type="Proteomes" id="UP001500936">
    <property type="component" value="Unassembled WGS sequence"/>
</dbReference>
<dbReference type="Pfam" id="PF13715">
    <property type="entry name" value="CarbopepD_reg_2"/>
    <property type="match status" value="1"/>
</dbReference>
<feature type="domain" description="Secretin/TonB short N-terminal" evidence="13">
    <location>
        <begin position="57"/>
        <end position="108"/>
    </location>
</feature>
<evidence type="ECO:0000256" key="3">
    <source>
        <dbReference type="ARBA" id="ARBA00022452"/>
    </source>
</evidence>
<feature type="compositionally biased region" description="Low complexity" evidence="12">
    <location>
        <begin position="631"/>
        <end position="642"/>
    </location>
</feature>
<evidence type="ECO:0000256" key="6">
    <source>
        <dbReference type="ARBA" id="ARBA00023004"/>
    </source>
</evidence>
<dbReference type="InterPro" id="IPR000531">
    <property type="entry name" value="Beta-barrel_TonB"/>
</dbReference>
<comment type="caution">
    <text evidence="14">The sequence shown here is derived from an EMBL/GenBank/DDBJ whole genome shotgun (WGS) entry which is preliminary data.</text>
</comment>
<dbReference type="NCBIfam" id="TIGR04057">
    <property type="entry name" value="SusC_RagA_signa"/>
    <property type="match status" value="1"/>
</dbReference>
<keyword evidence="14" id="KW-0675">Receptor</keyword>
<evidence type="ECO:0000256" key="9">
    <source>
        <dbReference type="ARBA" id="ARBA00023237"/>
    </source>
</evidence>
<organism evidence="14 15">
    <name type="scientific">Nibrella viscosa</name>
    <dbReference type="NCBI Taxonomy" id="1084524"/>
    <lineage>
        <taxon>Bacteria</taxon>
        <taxon>Pseudomonadati</taxon>
        <taxon>Bacteroidota</taxon>
        <taxon>Cytophagia</taxon>
        <taxon>Cytophagales</taxon>
        <taxon>Spirosomataceae</taxon>
        <taxon>Nibrella</taxon>
    </lineage>
</organism>
<evidence type="ECO:0000256" key="8">
    <source>
        <dbReference type="ARBA" id="ARBA00023136"/>
    </source>
</evidence>
<dbReference type="NCBIfam" id="TIGR04056">
    <property type="entry name" value="OMP_RagA_SusC"/>
    <property type="match status" value="1"/>
</dbReference>
<dbReference type="SUPFAM" id="SSF49464">
    <property type="entry name" value="Carboxypeptidase regulatory domain-like"/>
    <property type="match status" value="1"/>
</dbReference>
<dbReference type="Gene3D" id="2.40.170.20">
    <property type="entry name" value="TonB-dependent receptor, beta-barrel domain"/>
    <property type="match status" value="1"/>
</dbReference>
<keyword evidence="6" id="KW-0408">Iron</keyword>
<proteinExistence type="inferred from homology"/>
<evidence type="ECO:0000313" key="15">
    <source>
        <dbReference type="Proteomes" id="UP001500936"/>
    </source>
</evidence>
<dbReference type="InterPro" id="IPR036942">
    <property type="entry name" value="Beta-barrel_TonB_sf"/>
</dbReference>
<keyword evidence="4" id="KW-0410">Iron transport</keyword>
<evidence type="ECO:0000259" key="13">
    <source>
        <dbReference type="SMART" id="SM00965"/>
    </source>
</evidence>
<evidence type="ECO:0000256" key="10">
    <source>
        <dbReference type="PROSITE-ProRule" id="PRU01360"/>
    </source>
</evidence>
<comment type="subcellular location">
    <subcellularLocation>
        <location evidence="1 10">Cell outer membrane</location>
        <topology evidence="1 10">Multi-pass membrane protein</topology>
    </subcellularLocation>
</comment>
<dbReference type="Gene3D" id="2.170.130.10">
    <property type="entry name" value="TonB-dependent receptor, plug domain"/>
    <property type="match status" value="1"/>
</dbReference>
<reference evidence="15" key="1">
    <citation type="journal article" date="2019" name="Int. J. Syst. Evol. Microbiol.">
        <title>The Global Catalogue of Microorganisms (GCM) 10K type strain sequencing project: providing services to taxonomists for standard genome sequencing and annotation.</title>
        <authorList>
            <consortium name="The Broad Institute Genomics Platform"/>
            <consortium name="The Broad Institute Genome Sequencing Center for Infectious Disease"/>
            <person name="Wu L."/>
            <person name="Ma J."/>
        </authorList>
    </citation>
    <scope>NUCLEOTIDE SEQUENCE [LARGE SCALE GENOMIC DNA]</scope>
    <source>
        <strain evidence="15">JCM 17925</strain>
    </source>
</reference>
<dbReference type="Gene3D" id="2.60.40.1120">
    <property type="entry name" value="Carboxypeptidase-like, regulatory domain"/>
    <property type="match status" value="1"/>
</dbReference>
<dbReference type="SUPFAM" id="SSF56935">
    <property type="entry name" value="Porins"/>
    <property type="match status" value="1"/>
</dbReference>
<dbReference type="EMBL" id="BAABHB010000001">
    <property type="protein sequence ID" value="GAA4394491.1"/>
    <property type="molecule type" value="Genomic_DNA"/>
</dbReference>
<keyword evidence="7 11" id="KW-0798">TonB box</keyword>
<dbReference type="InterPro" id="IPR012910">
    <property type="entry name" value="Plug_dom"/>
</dbReference>
<evidence type="ECO:0000256" key="1">
    <source>
        <dbReference type="ARBA" id="ARBA00004571"/>
    </source>
</evidence>
<keyword evidence="3 10" id="KW-1134">Transmembrane beta strand</keyword>
<dbReference type="PROSITE" id="PS52016">
    <property type="entry name" value="TONB_DEPENDENT_REC_3"/>
    <property type="match status" value="1"/>
</dbReference>
<dbReference type="InterPro" id="IPR011662">
    <property type="entry name" value="Secretin/TonB_short_N"/>
</dbReference>
<evidence type="ECO:0000256" key="4">
    <source>
        <dbReference type="ARBA" id="ARBA00022496"/>
    </source>
</evidence>
<evidence type="ECO:0000256" key="7">
    <source>
        <dbReference type="ARBA" id="ARBA00023077"/>
    </source>
</evidence>
<dbReference type="Pfam" id="PF00593">
    <property type="entry name" value="TonB_dep_Rec_b-barrel"/>
    <property type="match status" value="1"/>
</dbReference>
<evidence type="ECO:0000256" key="12">
    <source>
        <dbReference type="SAM" id="MobiDB-lite"/>
    </source>
</evidence>
<dbReference type="InterPro" id="IPR039426">
    <property type="entry name" value="TonB-dep_rcpt-like"/>
</dbReference>
<keyword evidence="8 10" id="KW-0472">Membrane</keyword>
<dbReference type="InterPro" id="IPR008969">
    <property type="entry name" value="CarboxyPept-like_regulatory"/>
</dbReference>
<dbReference type="Gene3D" id="3.55.50.30">
    <property type="match status" value="1"/>
</dbReference>
<protein>
    <submittedName>
        <fullName evidence="14">TonB-dependent receptor</fullName>
    </submittedName>
</protein>
<evidence type="ECO:0000256" key="5">
    <source>
        <dbReference type="ARBA" id="ARBA00022692"/>
    </source>
</evidence>
<evidence type="ECO:0000256" key="11">
    <source>
        <dbReference type="RuleBase" id="RU003357"/>
    </source>
</evidence>
<keyword evidence="4" id="KW-0406">Ion transport</keyword>
<dbReference type="Pfam" id="PF07715">
    <property type="entry name" value="Plug"/>
    <property type="match status" value="1"/>
</dbReference>